<proteinExistence type="predicted"/>
<protein>
    <submittedName>
        <fullName evidence="1">Uncharacterized protein</fullName>
    </submittedName>
</protein>
<gene>
    <name evidence="1" type="ORF">METZ01_LOCUS254742</name>
</gene>
<evidence type="ECO:0000313" key="1">
    <source>
        <dbReference type="EMBL" id="SVC01888.1"/>
    </source>
</evidence>
<name>A0A382IQQ5_9ZZZZ</name>
<dbReference type="GO" id="GO:0006457">
    <property type="term" value="P:protein folding"/>
    <property type="evidence" value="ECO:0007669"/>
    <property type="project" value="InterPro"/>
</dbReference>
<reference evidence="1" key="1">
    <citation type="submission" date="2018-05" db="EMBL/GenBank/DDBJ databases">
        <authorList>
            <person name="Lanie J.A."/>
            <person name="Ng W.-L."/>
            <person name="Kazmierczak K.M."/>
            <person name="Andrzejewski T.M."/>
            <person name="Davidsen T.M."/>
            <person name="Wayne K.J."/>
            <person name="Tettelin H."/>
            <person name="Glass J.I."/>
            <person name="Rusch D."/>
            <person name="Podicherti R."/>
            <person name="Tsui H.-C.T."/>
            <person name="Winkler M.E."/>
        </authorList>
    </citation>
    <scope>NUCLEOTIDE SEQUENCE</scope>
</reference>
<dbReference type="Gene3D" id="2.30.33.40">
    <property type="entry name" value="GroES chaperonin"/>
    <property type="match status" value="1"/>
</dbReference>
<dbReference type="AlphaFoldDB" id="A0A382IQQ5"/>
<dbReference type="InterPro" id="IPR037124">
    <property type="entry name" value="Chaperonin_GroES_sf"/>
</dbReference>
<sequence>MYFGEKKTSGGIILTDDDGEERGVYPRWGKVYAKGKSNKDEYQVGDWILIAHGRWTRGICLETENEDIILRMVETESILAYSNDPPHEAQVIGDGPRAVWEYDPRQGSEEARLVKNYDGRSPDIMSGATMLPKE</sequence>
<accession>A0A382IQQ5</accession>
<organism evidence="1">
    <name type="scientific">marine metagenome</name>
    <dbReference type="NCBI Taxonomy" id="408172"/>
    <lineage>
        <taxon>unclassified sequences</taxon>
        <taxon>metagenomes</taxon>
        <taxon>ecological metagenomes</taxon>
    </lineage>
</organism>
<dbReference type="EMBL" id="UINC01068915">
    <property type="protein sequence ID" value="SVC01888.1"/>
    <property type="molecule type" value="Genomic_DNA"/>
</dbReference>